<reference evidence="5" key="1">
    <citation type="journal article" date="2019" name="Int. J. Syst. Evol. Microbiol.">
        <title>The Global Catalogue of Microorganisms (GCM) 10K type strain sequencing project: providing services to taxonomists for standard genome sequencing and annotation.</title>
        <authorList>
            <consortium name="The Broad Institute Genomics Platform"/>
            <consortium name="The Broad Institute Genome Sequencing Center for Infectious Disease"/>
            <person name="Wu L."/>
            <person name="Ma J."/>
        </authorList>
    </citation>
    <scope>NUCLEOTIDE SEQUENCE [LARGE SCALE GENOMIC DNA]</scope>
    <source>
        <strain evidence="5">JCM 9377</strain>
    </source>
</reference>
<keyword evidence="5" id="KW-1185">Reference proteome</keyword>
<dbReference type="SUPFAM" id="SSF52172">
    <property type="entry name" value="CheY-like"/>
    <property type="match status" value="1"/>
</dbReference>
<gene>
    <name evidence="4" type="ORF">GCM10010468_41690</name>
</gene>
<dbReference type="Proteomes" id="UP001501237">
    <property type="component" value="Unassembled WGS sequence"/>
</dbReference>
<dbReference type="SMART" id="SM00331">
    <property type="entry name" value="PP2C_SIG"/>
    <property type="match status" value="1"/>
</dbReference>
<evidence type="ECO:0000256" key="1">
    <source>
        <dbReference type="ARBA" id="ARBA00022801"/>
    </source>
</evidence>
<dbReference type="PROSITE" id="PS50110">
    <property type="entry name" value="RESPONSE_REGULATORY"/>
    <property type="match status" value="1"/>
</dbReference>
<protein>
    <recommendedName>
        <fullName evidence="3">Response regulatory domain-containing protein</fullName>
    </recommendedName>
</protein>
<dbReference type="RefSeq" id="WP_344830799.1">
    <property type="nucleotide sequence ID" value="NZ_BAAAUV010000009.1"/>
</dbReference>
<dbReference type="InterPro" id="IPR036457">
    <property type="entry name" value="PPM-type-like_dom_sf"/>
</dbReference>
<dbReference type="Pfam" id="PF00072">
    <property type="entry name" value="Response_reg"/>
    <property type="match status" value="1"/>
</dbReference>
<dbReference type="SMART" id="SM00448">
    <property type="entry name" value="REC"/>
    <property type="match status" value="1"/>
</dbReference>
<evidence type="ECO:0000313" key="4">
    <source>
        <dbReference type="EMBL" id="GAA3218280.1"/>
    </source>
</evidence>
<evidence type="ECO:0000313" key="5">
    <source>
        <dbReference type="Proteomes" id="UP001501237"/>
    </source>
</evidence>
<dbReference type="Pfam" id="PF07228">
    <property type="entry name" value="SpoIIE"/>
    <property type="match status" value="1"/>
</dbReference>
<dbReference type="InterPro" id="IPR001789">
    <property type="entry name" value="Sig_transdc_resp-reg_receiver"/>
</dbReference>
<organism evidence="4 5">
    <name type="scientific">Actinocorallia longicatena</name>
    <dbReference type="NCBI Taxonomy" id="111803"/>
    <lineage>
        <taxon>Bacteria</taxon>
        <taxon>Bacillati</taxon>
        <taxon>Actinomycetota</taxon>
        <taxon>Actinomycetes</taxon>
        <taxon>Streptosporangiales</taxon>
        <taxon>Thermomonosporaceae</taxon>
        <taxon>Actinocorallia</taxon>
    </lineage>
</organism>
<dbReference type="PANTHER" id="PTHR43156">
    <property type="entry name" value="STAGE II SPORULATION PROTEIN E-RELATED"/>
    <property type="match status" value="1"/>
</dbReference>
<dbReference type="Gene3D" id="3.60.40.10">
    <property type="entry name" value="PPM-type phosphatase domain"/>
    <property type="match status" value="1"/>
</dbReference>
<dbReference type="PANTHER" id="PTHR43156:SF2">
    <property type="entry name" value="STAGE II SPORULATION PROTEIN E"/>
    <property type="match status" value="1"/>
</dbReference>
<proteinExistence type="predicted"/>
<dbReference type="Gene3D" id="3.40.50.2300">
    <property type="match status" value="1"/>
</dbReference>
<dbReference type="InterPro" id="IPR001932">
    <property type="entry name" value="PPM-type_phosphatase-like_dom"/>
</dbReference>
<name>A0ABP6QFH3_9ACTN</name>
<feature type="domain" description="Response regulatory" evidence="3">
    <location>
        <begin position="11"/>
        <end position="128"/>
    </location>
</feature>
<accession>A0ABP6QFH3</accession>
<evidence type="ECO:0000256" key="2">
    <source>
        <dbReference type="PROSITE-ProRule" id="PRU00169"/>
    </source>
</evidence>
<dbReference type="SUPFAM" id="SSF81606">
    <property type="entry name" value="PP2C-like"/>
    <property type="match status" value="1"/>
</dbReference>
<dbReference type="InterPro" id="IPR011006">
    <property type="entry name" value="CheY-like_superfamily"/>
</dbReference>
<feature type="modified residue" description="4-aspartylphosphate" evidence="2">
    <location>
        <position position="60"/>
    </location>
</feature>
<keyword evidence="1" id="KW-0378">Hydrolase</keyword>
<dbReference type="InterPro" id="IPR052016">
    <property type="entry name" value="Bact_Sigma-Reg"/>
</dbReference>
<comment type="caution">
    <text evidence="4">The sequence shown here is derived from an EMBL/GenBank/DDBJ whole genome shotgun (WGS) entry which is preliminary data.</text>
</comment>
<keyword evidence="2" id="KW-0597">Phosphoprotein</keyword>
<dbReference type="EMBL" id="BAAAUV010000009">
    <property type="protein sequence ID" value="GAA3218280.1"/>
    <property type="molecule type" value="Genomic_DNA"/>
</dbReference>
<evidence type="ECO:0000259" key="3">
    <source>
        <dbReference type="PROSITE" id="PS50110"/>
    </source>
</evidence>
<sequence>MNSLTVETSGIALVVDDTATKRYIIGSWLRRAGFTVVEAASAAETWERLAEHEVDLVILDVRLPDLSGIEVCEQIKANPSTASLPVIHISASAVAVTDRTYGLRQGADAYLTDPIDPGEFIATVEAVLRYYRARWRAERLADRLATLNRASNAINAATGFEQLTAVAAMYAAEVFAGPATVIVQPPERQPRQTVCVSPGANIFTVDRAADALDRLGEAVGIGEGTATVLGSLTDDEMRELFPDKITRDDVCVIMSRIKEGRPPIVITISAHRVPDEDSFSLLRQLAQTLALAMEAMRTHAEEHLIALTLQRSLLPSGPPAVPGWGLAVRYEPASDTAEIGGDFYEVLDLDGRILVAIGDVQGHSLEAATVMGELRHALRAFADEGHDAVTIVQRLGSVMRRYHPGQTATVCLLTLDPATGELEIVSAGHLPALRLAGGVPDWRPGGGLLLGFPEPGRVATDRLTVAPGETIVLYTDGLVEDRHVPLDHNLDRLAAIGMPLNSDLERYTDQIIAEFGHREDDVALVVLRRDPI</sequence>